<dbReference type="Proteomes" id="UP000321567">
    <property type="component" value="Unassembled WGS sequence"/>
</dbReference>
<keyword evidence="1" id="KW-0808">Transferase</keyword>
<dbReference type="EMBL" id="BJZO01000044">
    <property type="protein sequence ID" value="GEO81686.1"/>
    <property type="molecule type" value="Genomic_DNA"/>
</dbReference>
<dbReference type="Pfam" id="PF13692">
    <property type="entry name" value="Glyco_trans_1_4"/>
    <property type="match status" value="1"/>
</dbReference>
<keyword evidence="2" id="KW-1185">Reference proteome</keyword>
<dbReference type="AlphaFoldDB" id="A0A512H8A9"/>
<dbReference type="Gene3D" id="3.40.50.2000">
    <property type="entry name" value="Glycogen Phosphorylase B"/>
    <property type="match status" value="2"/>
</dbReference>
<protein>
    <submittedName>
        <fullName evidence="1">Glycosyl transferase family 1</fullName>
    </submittedName>
</protein>
<reference evidence="1 2" key="1">
    <citation type="submission" date="2019-07" db="EMBL/GenBank/DDBJ databases">
        <title>Whole genome shotgun sequence of Rhodospirillum oryzae NBRC 107573.</title>
        <authorList>
            <person name="Hosoyama A."/>
            <person name="Uohara A."/>
            <person name="Ohji S."/>
            <person name="Ichikawa N."/>
        </authorList>
    </citation>
    <scope>NUCLEOTIDE SEQUENCE [LARGE SCALE GENOMIC DNA]</scope>
    <source>
        <strain evidence="1 2">NBRC 107573</strain>
    </source>
</reference>
<accession>A0A512H8A9</accession>
<evidence type="ECO:0000313" key="2">
    <source>
        <dbReference type="Proteomes" id="UP000321567"/>
    </source>
</evidence>
<organism evidence="1 2">
    <name type="scientific">Pararhodospirillum oryzae</name>
    <dbReference type="NCBI Taxonomy" id="478448"/>
    <lineage>
        <taxon>Bacteria</taxon>
        <taxon>Pseudomonadati</taxon>
        <taxon>Pseudomonadota</taxon>
        <taxon>Alphaproteobacteria</taxon>
        <taxon>Rhodospirillales</taxon>
        <taxon>Rhodospirillaceae</taxon>
        <taxon>Pararhodospirillum</taxon>
    </lineage>
</organism>
<dbReference type="PANTHER" id="PTHR45947:SF3">
    <property type="entry name" value="SULFOQUINOVOSYL TRANSFERASE SQD2"/>
    <property type="match status" value="1"/>
</dbReference>
<sequence>MSDASSSRAPIRVAVLVTLFRTPQAGGHVKVWERFAEAAATTPDIDLTVFFLGETEGVEACGPNARFHRLVPRWGTNRFAFLDSGAGHTDLASFHPRLAALLPAFDLMVSTDHFAFGRTAERVQAAGGPPLVHSQHTDVETLTRAYAPAIVGRMLGERLGGWVVRTLDLGERLAEAEAKRLRRHLAVCRHVFLSRADDEAKVQAWFPALPYSFLGRGVDLERFSPRHRDRAWLESRFRVPPGQPVLLFAGRADASKRLLIAAQAVARLLAQGHDLTLIVAGAGRDLPEAQRLCGPRLIAPGVLDQRDLARLFASADLFVFPSESETVGNVVLEARAAGLAAVLSGRHNGLGHLVVSPGEDGFVVTGDGPLPWANAIAEALTHDLRAVGAKARTHMEATSRPWPQVFEEDLARPWRTLARTRPDA</sequence>
<dbReference type="RefSeq" id="WP_170245049.1">
    <property type="nucleotide sequence ID" value="NZ_BJZO01000044.1"/>
</dbReference>
<dbReference type="PANTHER" id="PTHR45947">
    <property type="entry name" value="SULFOQUINOVOSYL TRANSFERASE SQD2"/>
    <property type="match status" value="1"/>
</dbReference>
<evidence type="ECO:0000313" key="1">
    <source>
        <dbReference type="EMBL" id="GEO81686.1"/>
    </source>
</evidence>
<proteinExistence type="predicted"/>
<dbReference type="GO" id="GO:0016758">
    <property type="term" value="F:hexosyltransferase activity"/>
    <property type="evidence" value="ECO:0007669"/>
    <property type="project" value="TreeGrafter"/>
</dbReference>
<dbReference type="SUPFAM" id="SSF53756">
    <property type="entry name" value="UDP-Glycosyltransferase/glycogen phosphorylase"/>
    <property type="match status" value="1"/>
</dbReference>
<name>A0A512H8A9_9PROT</name>
<dbReference type="InterPro" id="IPR050194">
    <property type="entry name" value="Glycosyltransferase_grp1"/>
</dbReference>
<gene>
    <name evidence="1" type="ORF">ROR02_18170</name>
</gene>
<comment type="caution">
    <text evidence="1">The sequence shown here is derived from an EMBL/GenBank/DDBJ whole genome shotgun (WGS) entry which is preliminary data.</text>
</comment>